<proteinExistence type="predicted"/>
<dbReference type="HOGENOM" id="CLU_3314912_0_0_10"/>
<dbReference type="EMBL" id="ACIJ02000017">
    <property type="protein sequence ID" value="EEX72099.1"/>
    <property type="molecule type" value="Genomic_DNA"/>
</dbReference>
<keyword evidence="2" id="KW-1185">Reference proteome</keyword>
<dbReference type="AlphaFoldDB" id="C9LFJ6"/>
<gene>
    <name evidence="1" type="ORF">GCWU000325_00979</name>
</gene>
<name>C9LFJ6_9BACT</name>
<reference evidence="1" key="1">
    <citation type="submission" date="2009-09" db="EMBL/GenBank/DDBJ databases">
        <authorList>
            <person name="Weinstock G."/>
            <person name="Sodergren E."/>
            <person name="Clifton S."/>
            <person name="Fulton L."/>
            <person name="Fulton B."/>
            <person name="Courtney L."/>
            <person name="Fronick C."/>
            <person name="Harrison M."/>
            <person name="Strong C."/>
            <person name="Farmer C."/>
            <person name="Delahaunty K."/>
            <person name="Markovic C."/>
            <person name="Hall O."/>
            <person name="Minx P."/>
            <person name="Tomlinson C."/>
            <person name="Mitreva M."/>
            <person name="Nelson J."/>
            <person name="Hou S."/>
            <person name="Wollam A."/>
            <person name="Pepin K.H."/>
            <person name="Johnson M."/>
            <person name="Bhonagiri V."/>
            <person name="Nash W.E."/>
            <person name="Warren W."/>
            <person name="Chinwalla A."/>
            <person name="Mardis E.R."/>
            <person name="Wilson R.K."/>
        </authorList>
    </citation>
    <scope>NUCLEOTIDE SEQUENCE [LARGE SCALE GENOMIC DNA]</scope>
    <source>
        <strain evidence="1">ATCC 51259</strain>
    </source>
</reference>
<evidence type="ECO:0000313" key="1">
    <source>
        <dbReference type="EMBL" id="EEX72099.1"/>
    </source>
</evidence>
<evidence type="ECO:0000313" key="2">
    <source>
        <dbReference type="Proteomes" id="UP000003460"/>
    </source>
</evidence>
<sequence length="39" mass="4614">MRRLPFKLKHIALEQGSQLWLCKGSVFKLNDQRFGLKIL</sequence>
<comment type="caution">
    <text evidence="1">The sequence shown here is derived from an EMBL/GenBank/DDBJ whole genome shotgun (WGS) entry which is preliminary data.</text>
</comment>
<organism evidence="1 2">
    <name type="scientific">Alloprevotella tannerae ATCC 51259</name>
    <dbReference type="NCBI Taxonomy" id="626522"/>
    <lineage>
        <taxon>Bacteria</taxon>
        <taxon>Pseudomonadati</taxon>
        <taxon>Bacteroidota</taxon>
        <taxon>Bacteroidia</taxon>
        <taxon>Bacteroidales</taxon>
        <taxon>Prevotellaceae</taxon>
        <taxon>Alloprevotella</taxon>
    </lineage>
</organism>
<dbReference type="Proteomes" id="UP000003460">
    <property type="component" value="Unassembled WGS sequence"/>
</dbReference>
<protein>
    <submittedName>
        <fullName evidence="1">Uncharacterized protein</fullName>
    </submittedName>
</protein>
<dbReference type="STRING" id="626522.GCWU000325_00979"/>
<accession>C9LFJ6</accession>